<dbReference type="Proteomes" id="UP001497525">
    <property type="component" value="Unassembled WGS sequence"/>
</dbReference>
<accession>A0AAV2T6E2</accession>
<feature type="transmembrane region" description="Helical" evidence="9">
    <location>
        <begin position="1129"/>
        <end position="1150"/>
    </location>
</feature>
<dbReference type="InterPro" id="IPR018303">
    <property type="entry name" value="ATPase_P-typ_P_site"/>
</dbReference>
<evidence type="ECO:0000259" key="10">
    <source>
        <dbReference type="Pfam" id="PF16209"/>
    </source>
</evidence>
<dbReference type="InterPro" id="IPR032631">
    <property type="entry name" value="P-type_ATPase_N"/>
</dbReference>
<dbReference type="Gene3D" id="2.70.150.10">
    <property type="entry name" value="Calcium-transporting ATPase, cytoplasmic transduction domain A"/>
    <property type="match status" value="1"/>
</dbReference>
<dbReference type="Pfam" id="PF16209">
    <property type="entry name" value="PhoLip_ATPase_N"/>
    <property type="match status" value="1"/>
</dbReference>
<evidence type="ECO:0000256" key="6">
    <source>
        <dbReference type="ARBA" id="ARBA00022989"/>
    </source>
</evidence>
<evidence type="ECO:0008006" key="14">
    <source>
        <dbReference type="Google" id="ProtNLM"/>
    </source>
</evidence>
<dbReference type="GO" id="GO:0016887">
    <property type="term" value="F:ATP hydrolysis activity"/>
    <property type="evidence" value="ECO:0007669"/>
    <property type="project" value="InterPro"/>
</dbReference>
<keyword evidence="5" id="KW-1278">Translocase</keyword>
<evidence type="ECO:0000256" key="2">
    <source>
        <dbReference type="ARBA" id="ARBA00022692"/>
    </source>
</evidence>
<feature type="domain" description="P-type ATPase C-terminal" evidence="11">
    <location>
        <begin position="897"/>
        <end position="1155"/>
    </location>
</feature>
<dbReference type="SUPFAM" id="SSF81653">
    <property type="entry name" value="Calcium ATPase, transduction domain A"/>
    <property type="match status" value="1"/>
</dbReference>
<feature type="transmembrane region" description="Helical" evidence="9">
    <location>
        <begin position="931"/>
        <end position="949"/>
    </location>
</feature>
<dbReference type="NCBIfam" id="TIGR01494">
    <property type="entry name" value="ATPase_P-type"/>
    <property type="match status" value="1"/>
</dbReference>
<dbReference type="GO" id="GO:0046872">
    <property type="term" value="F:metal ion binding"/>
    <property type="evidence" value="ECO:0007669"/>
    <property type="project" value="UniProtKB-KW"/>
</dbReference>
<dbReference type="GO" id="GO:0005886">
    <property type="term" value="C:plasma membrane"/>
    <property type="evidence" value="ECO:0007669"/>
    <property type="project" value="TreeGrafter"/>
</dbReference>
<dbReference type="InterPro" id="IPR001757">
    <property type="entry name" value="P_typ_ATPase"/>
</dbReference>
<keyword evidence="2 9" id="KW-0812">Transmembrane</keyword>
<dbReference type="SUPFAM" id="SSF56784">
    <property type="entry name" value="HAD-like"/>
    <property type="match status" value="1"/>
</dbReference>
<feature type="transmembrane region" description="Helical" evidence="9">
    <location>
        <begin position="88"/>
        <end position="108"/>
    </location>
</feature>
<evidence type="ECO:0000256" key="4">
    <source>
        <dbReference type="ARBA" id="ARBA00022842"/>
    </source>
</evidence>
<feature type="compositionally biased region" description="Basic residues" evidence="8">
    <location>
        <begin position="779"/>
        <end position="795"/>
    </location>
</feature>
<dbReference type="GO" id="GO:0005524">
    <property type="term" value="F:ATP binding"/>
    <property type="evidence" value="ECO:0007669"/>
    <property type="project" value="InterPro"/>
</dbReference>
<comment type="caution">
    <text evidence="12">The sequence shown here is derived from an EMBL/GenBank/DDBJ whole genome shotgun (WGS) entry which is preliminary data.</text>
</comment>
<feature type="transmembrane region" description="Helical" evidence="9">
    <location>
        <begin position="357"/>
        <end position="376"/>
    </location>
</feature>
<dbReference type="SFLD" id="SFLDS00003">
    <property type="entry name" value="Haloacid_Dehalogenase"/>
    <property type="match status" value="1"/>
</dbReference>
<feature type="transmembrane region" description="Helical" evidence="9">
    <location>
        <begin position="1087"/>
        <end position="1109"/>
    </location>
</feature>
<dbReference type="SFLD" id="SFLDF00027">
    <property type="entry name" value="p-type_atpase"/>
    <property type="match status" value="1"/>
</dbReference>
<feature type="region of interest" description="Disordered" evidence="8">
    <location>
        <begin position="456"/>
        <end position="499"/>
    </location>
</feature>
<evidence type="ECO:0000256" key="7">
    <source>
        <dbReference type="ARBA" id="ARBA00023136"/>
    </source>
</evidence>
<reference evidence="12" key="1">
    <citation type="submission" date="2024-06" db="EMBL/GenBank/DDBJ databases">
        <authorList>
            <person name="Liu X."/>
            <person name="Lenzi L."/>
            <person name="Haldenby T S."/>
            <person name="Uol C."/>
        </authorList>
    </citation>
    <scope>NUCLEOTIDE SEQUENCE</scope>
</reference>
<dbReference type="AlphaFoldDB" id="A0AAV2T6E2"/>
<dbReference type="InterPro" id="IPR023298">
    <property type="entry name" value="ATPase_P-typ_TM_dom_sf"/>
</dbReference>
<feature type="transmembrane region" description="Helical" evidence="9">
    <location>
        <begin position="306"/>
        <end position="329"/>
    </location>
</feature>
<protein>
    <recommendedName>
        <fullName evidence="14">Phospholipid-transporting ATPase</fullName>
    </recommendedName>
</protein>
<dbReference type="Pfam" id="PF16212">
    <property type="entry name" value="PhoLip_ATPase_C"/>
    <property type="match status" value="1"/>
</dbReference>
<dbReference type="GO" id="GO:0005783">
    <property type="term" value="C:endoplasmic reticulum"/>
    <property type="evidence" value="ECO:0007669"/>
    <property type="project" value="TreeGrafter"/>
</dbReference>
<evidence type="ECO:0000313" key="12">
    <source>
        <dbReference type="EMBL" id="CAL5131762.1"/>
    </source>
</evidence>
<evidence type="ECO:0000256" key="8">
    <source>
        <dbReference type="SAM" id="MobiDB-lite"/>
    </source>
</evidence>
<dbReference type="SFLD" id="SFLDG00002">
    <property type="entry name" value="C1.7:_P-type_atpase_like"/>
    <property type="match status" value="1"/>
</dbReference>
<organism evidence="12 13">
    <name type="scientific">Calicophoron daubneyi</name>
    <name type="common">Rumen fluke</name>
    <name type="synonym">Paramphistomum daubneyi</name>
    <dbReference type="NCBI Taxonomy" id="300641"/>
    <lineage>
        <taxon>Eukaryota</taxon>
        <taxon>Metazoa</taxon>
        <taxon>Spiralia</taxon>
        <taxon>Lophotrochozoa</taxon>
        <taxon>Platyhelminthes</taxon>
        <taxon>Trematoda</taxon>
        <taxon>Digenea</taxon>
        <taxon>Plagiorchiida</taxon>
        <taxon>Pronocephalata</taxon>
        <taxon>Paramphistomoidea</taxon>
        <taxon>Paramphistomidae</taxon>
        <taxon>Calicophoron</taxon>
    </lineage>
</organism>
<dbReference type="InterPro" id="IPR008250">
    <property type="entry name" value="ATPase_P-typ_transduc_dom_A_sf"/>
</dbReference>
<evidence type="ECO:0000256" key="3">
    <source>
        <dbReference type="ARBA" id="ARBA00022723"/>
    </source>
</evidence>
<evidence type="ECO:0000256" key="9">
    <source>
        <dbReference type="SAM" id="Phobius"/>
    </source>
</evidence>
<dbReference type="Gene3D" id="3.40.50.1000">
    <property type="entry name" value="HAD superfamily/HAD-like"/>
    <property type="match status" value="1"/>
</dbReference>
<name>A0AAV2T6E2_CALDB</name>
<dbReference type="PROSITE" id="PS00154">
    <property type="entry name" value="ATPASE_E1_E2"/>
    <property type="match status" value="1"/>
</dbReference>
<feature type="transmembrane region" description="Helical" evidence="9">
    <location>
        <begin position="955"/>
        <end position="981"/>
    </location>
</feature>
<dbReference type="PANTHER" id="PTHR24092">
    <property type="entry name" value="PROBABLE PHOSPHOLIPID-TRANSPORTING ATPASE"/>
    <property type="match status" value="1"/>
</dbReference>
<proteinExistence type="predicted"/>
<dbReference type="InterPro" id="IPR023214">
    <property type="entry name" value="HAD_sf"/>
</dbReference>
<evidence type="ECO:0000256" key="1">
    <source>
        <dbReference type="ARBA" id="ARBA00004141"/>
    </source>
</evidence>
<keyword evidence="6 9" id="KW-1133">Transmembrane helix</keyword>
<dbReference type="Pfam" id="PF00702">
    <property type="entry name" value="Hydrolase"/>
    <property type="match status" value="1"/>
</dbReference>
<dbReference type="GO" id="GO:0140326">
    <property type="term" value="F:ATPase-coupled intramembrane lipid transporter activity"/>
    <property type="evidence" value="ECO:0007669"/>
    <property type="project" value="TreeGrafter"/>
</dbReference>
<dbReference type="PANTHER" id="PTHR24092:SF175">
    <property type="entry name" value="PHOSPHOLIPID-TRANSPORTING ATPASE"/>
    <property type="match status" value="1"/>
</dbReference>
<keyword evidence="7 9" id="KW-0472">Membrane</keyword>
<feature type="domain" description="P-type ATPase N-terminal" evidence="10">
    <location>
        <begin position="37"/>
        <end position="82"/>
    </location>
</feature>
<dbReference type="GO" id="GO:0045332">
    <property type="term" value="P:phospholipid translocation"/>
    <property type="evidence" value="ECO:0007669"/>
    <property type="project" value="TreeGrafter"/>
</dbReference>
<dbReference type="InterPro" id="IPR044492">
    <property type="entry name" value="P_typ_ATPase_HD_dom"/>
</dbReference>
<evidence type="ECO:0000259" key="11">
    <source>
        <dbReference type="Pfam" id="PF16212"/>
    </source>
</evidence>
<evidence type="ECO:0000256" key="5">
    <source>
        <dbReference type="ARBA" id="ARBA00022967"/>
    </source>
</evidence>
<dbReference type="PRINTS" id="PR00119">
    <property type="entry name" value="CATATPASE"/>
</dbReference>
<dbReference type="InterPro" id="IPR032630">
    <property type="entry name" value="P_typ_ATPase_c"/>
</dbReference>
<feature type="transmembrane region" description="Helical" evidence="9">
    <location>
        <begin position="64"/>
        <end position="82"/>
    </location>
</feature>
<feature type="transmembrane region" description="Helical" evidence="9">
    <location>
        <begin position="1059"/>
        <end position="1080"/>
    </location>
</feature>
<keyword evidence="4" id="KW-0460">Magnesium</keyword>
<dbReference type="EMBL" id="CAXLJL010000102">
    <property type="protein sequence ID" value="CAL5131762.1"/>
    <property type="molecule type" value="Genomic_DNA"/>
</dbReference>
<gene>
    <name evidence="12" type="ORF">CDAUBV1_LOCUS4309</name>
</gene>
<feature type="region of interest" description="Disordered" evidence="8">
    <location>
        <begin position="773"/>
        <end position="798"/>
    </location>
</feature>
<dbReference type="SUPFAM" id="SSF81665">
    <property type="entry name" value="Calcium ATPase, transmembrane domain M"/>
    <property type="match status" value="1"/>
</dbReference>
<keyword evidence="3" id="KW-0479">Metal-binding</keyword>
<comment type="subcellular location">
    <subcellularLocation>
        <location evidence="1">Membrane</location>
        <topology evidence="1">Multi-pass membrane protein</topology>
    </subcellularLocation>
</comment>
<evidence type="ECO:0000313" key="13">
    <source>
        <dbReference type="Proteomes" id="UP001497525"/>
    </source>
</evidence>
<sequence length="1216" mass="137307">MGKLKCRCLRRRTIRPTRTLYANQGPYSLLSGDDEPSEEFCDNAVVTSRYTWYNFFFKNIFEQYHSIATMFFTIIAIMYAFASSATSIWANLAPLIVVVVISMIKDGVEDIMRHRRDRVLNHALFKVLDVNNLNRQFRWVNKQAMKIRVGDVVYCENESAFPCDLVILASSNPNTEVNVTTVNLDGETNIKKYFSMPATQSVYGKYSSTKDLEEGSVSFDLLAEELFVKINCQGPTADLTRFEGRLSTRRAGEVNLPLGVYNLVLRGAKLRCTEYMIGVAVYTGRETKLSLNSKAAKRKYSSRESLSNIILLGFVAGMFVLSVLFAIGYEVWTAKYQAHMWYVPTVHQNAWEFVQNVFRFVFTFSYLIPISIIITMELEQTLIAYFISNDLELYSAAEDLRSHANSVQLADELGQVDFLFSDKTGTLTQNVMCLRLSAVLETNKIYRFDEENSTSLRRGNGGMDNEGFSSSESEAESENSGEYDAISHGFHTSKEGQQRFRPDGDDALTRFLIMVALCHTVDIPDQGLELEESTVVGPPNGKYIYEVCTRSSGPVRGLAMQHVTGFAVEGLRTLVYSTRNLEERKYRELLEQFRHTSGLVGEERAQALKAAYRAIESELTPVCVTGVEDKLQPGVKECLQSLREAGIQIWVLTGDKEETAITVSQAAGHFPPQMSLVRLTGCDTFEKTARTLFEQLEGAQSRNDLKQRKKSHLRPHHSLNVTPDEIEDIVYTAAGHGEEEEDDQIEVEAGDKPVDERDLESLRNLRDHLYSLTTPHGQGRVKGRKTHRRRHRKKPGCAGEPVGLVVDGKTLSFLLHPALRDGFLDLCMNVTTVLCCRMTPLQKASVVQLVQVGLNGAFLSHMPPVTAAVGDGGNDVAMLLQASIGIGIFGKEGREAARAGDYSIPQFRCLKRLFLVHGHWSYHRLTFTMNLFYFKCTALVATQVIYTFYCGYSQMVTFTGVLFAAFNLTMTSVECLLYGWFEKHLPDKILMERPYLYRVIANQANLRAWYVTLWVVEGIWQALVIYYVDYLVILGGSTYGPAIYYKAGSKTDMYSMNDLYLFGTAMYVTLWVCVNLRIAILVRDMNVALFIGYLITLLNVALMFIYQAIMDYSSQIINNFTILFLSPSFWFSLALAVVIANLPALIWRLISDTWWNVQIYLSYIPQSGVRKKERRSPRLWLTAMSIGGRDMRPEHSTNLVQSGSNESTATAVVRAF</sequence>
<dbReference type="InterPro" id="IPR036412">
    <property type="entry name" value="HAD-like_sf"/>
</dbReference>